<evidence type="ECO:0000313" key="1">
    <source>
        <dbReference type="EMBL" id="RZC73793.1"/>
    </source>
</evidence>
<reference evidence="1 2" key="1">
    <citation type="journal article" date="2018" name="Science">
        <title>The opium poppy genome and morphinan production.</title>
        <authorList>
            <person name="Guo L."/>
            <person name="Winzer T."/>
            <person name="Yang X."/>
            <person name="Li Y."/>
            <person name="Ning Z."/>
            <person name="He Z."/>
            <person name="Teodor R."/>
            <person name="Lu Y."/>
            <person name="Bowser T.A."/>
            <person name="Graham I.A."/>
            <person name="Ye K."/>
        </authorList>
    </citation>
    <scope>NUCLEOTIDE SEQUENCE [LARGE SCALE GENOMIC DNA]</scope>
    <source>
        <strain evidence="2">cv. HN1</strain>
        <tissue evidence="1">Leaves</tissue>
    </source>
</reference>
<proteinExistence type="predicted"/>
<keyword evidence="2" id="KW-1185">Reference proteome</keyword>
<protein>
    <submittedName>
        <fullName evidence="1">Uncharacterized protein</fullName>
    </submittedName>
</protein>
<name>A0A4Y7KKC9_PAPSO</name>
<accession>A0A4Y7KKC9</accession>
<dbReference type="AlphaFoldDB" id="A0A4Y7KKC9"/>
<organism evidence="1 2">
    <name type="scientific">Papaver somniferum</name>
    <name type="common">Opium poppy</name>
    <dbReference type="NCBI Taxonomy" id="3469"/>
    <lineage>
        <taxon>Eukaryota</taxon>
        <taxon>Viridiplantae</taxon>
        <taxon>Streptophyta</taxon>
        <taxon>Embryophyta</taxon>
        <taxon>Tracheophyta</taxon>
        <taxon>Spermatophyta</taxon>
        <taxon>Magnoliopsida</taxon>
        <taxon>Ranunculales</taxon>
        <taxon>Papaveraceae</taxon>
        <taxon>Papaveroideae</taxon>
        <taxon>Papaver</taxon>
    </lineage>
</organism>
<dbReference type="Proteomes" id="UP000316621">
    <property type="component" value="Chromosome 8"/>
</dbReference>
<dbReference type="EMBL" id="CM010722">
    <property type="protein sequence ID" value="RZC73793.1"/>
    <property type="molecule type" value="Genomic_DNA"/>
</dbReference>
<dbReference type="Gramene" id="RZC73793">
    <property type="protein sequence ID" value="RZC73793"/>
    <property type="gene ID" value="C5167_049273"/>
</dbReference>
<evidence type="ECO:0000313" key="2">
    <source>
        <dbReference type="Proteomes" id="UP000316621"/>
    </source>
</evidence>
<sequence length="93" mass="10453">MVFMNVQTNMLPDYLASPTLPKCSVEREISLKKFKRWRIFVKALESSSNVEFGSGLIPKQMAINNPCSILTVDFLFKLTSSEHKSPVSSPNDS</sequence>
<gene>
    <name evidence="1" type="ORF">C5167_049273</name>
</gene>